<reference evidence="5" key="1">
    <citation type="journal article" date="2014" name="Int. J. Syst. Evol. Microbiol.">
        <title>Complete genome sequence of Corynebacterium casei LMG S-19264T (=DSM 44701T), isolated from a smear-ripened cheese.</title>
        <authorList>
            <consortium name="US DOE Joint Genome Institute (JGI-PGF)"/>
            <person name="Walter F."/>
            <person name="Albersmeier A."/>
            <person name="Kalinowski J."/>
            <person name="Ruckert C."/>
        </authorList>
    </citation>
    <scope>NUCLEOTIDE SEQUENCE</scope>
    <source>
        <strain evidence="5">CGMCC 4.7368</strain>
    </source>
</reference>
<dbReference type="SUPFAM" id="SSF55447">
    <property type="entry name" value="CO dehydrogenase flavoprotein C-terminal domain-like"/>
    <property type="match status" value="1"/>
</dbReference>
<evidence type="ECO:0000259" key="4">
    <source>
        <dbReference type="PROSITE" id="PS51387"/>
    </source>
</evidence>
<dbReference type="InterPro" id="IPR002346">
    <property type="entry name" value="Mopterin_DH_FAD-bd"/>
</dbReference>
<feature type="domain" description="FAD-binding PCMH-type" evidence="4">
    <location>
        <begin position="2"/>
        <end position="177"/>
    </location>
</feature>
<dbReference type="Gene3D" id="3.30.390.50">
    <property type="entry name" value="CO dehydrogenase flavoprotein, C-terminal domain"/>
    <property type="match status" value="1"/>
</dbReference>
<proteinExistence type="predicted"/>
<dbReference type="AlphaFoldDB" id="A0A917YYU9"/>
<protein>
    <submittedName>
        <fullName evidence="5">Molybdopterin dehydrogenase</fullName>
    </submittedName>
</protein>
<keyword evidence="1" id="KW-0285">Flavoprotein</keyword>
<gene>
    <name evidence="5" type="ORF">GCM10012289_32870</name>
</gene>
<dbReference type="Pfam" id="PF00941">
    <property type="entry name" value="FAD_binding_5"/>
    <property type="match status" value="1"/>
</dbReference>
<dbReference type="SMART" id="SM01092">
    <property type="entry name" value="CO_deh_flav_C"/>
    <property type="match status" value="1"/>
</dbReference>
<dbReference type="InterPro" id="IPR036683">
    <property type="entry name" value="CO_DH_flav_C_dom_sf"/>
</dbReference>
<dbReference type="EMBL" id="BMNH01000008">
    <property type="protein sequence ID" value="GGO70135.1"/>
    <property type="molecule type" value="Genomic_DNA"/>
</dbReference>
<dbReference type="GO" id="GO:0071949">
    <property type="term" value="F:FAD binding"/>
    <property type="evidence" value="ECO:0007669"/>
    <property type="project" value="InterPro"/>
</dbReference>
<evidence type="ECO:0000256" key="2">
    <source>
        <dbReference type="ARBA" id="ARBA00022827"/>
    </source>
</evidence>
<dbReference type="RefSeq" id="WP_189124967.1">
    <property type="nucleotide sequence ID" value="NZ_BMNH01000008.1"/>
</dbReference>
<accession>A0A917YYU9</accession>
<dbReference type="GO" id="GO:0016491">
    <property type="term" value="F:oxidoreductase activity"/>
    <property type="evidence" value="ECO:0007669"/>
    <property type="project" value="UniProtKB-KW"/>
</dbReference>
<evidence type="ECO:0000256" key="3">
    <source>
        <dbReference type="ARBA" id="ARBA00023002"/>
    </source>
</evidence>
<dbReference type="Proteomes" id="UP000646523">
    <property type="component" value="Unassembled WGS sequence"/>
</dbReference>
<evidence type="ECO:0000256" key="1">
    <source>
        <dbReference type="ARBA" id="ARBA00022630"/>
    </source>
</evidence>
<keyword evidence="6" id="KW-1185">Reference proteome</keyword>
<keyword evidence="2" id="KW-0274">FAD</keyword>
<comment type="caution">
    <text evidence="5">The sequence shown here is derived from an EMBL/GenBank/DDBJ whole genome shotgun (WGS) entry which is preliminary data.</text>
</comment>
<name>A0A917YYU9_9ACTN</name>
<organism evidence="5 6">
    <name type="scientific">Nonomuraea cavernae</name>
    <dbReference type="NCBI Taxonomy" id="2045107"/>
    <lineage>
        <taxon>Bacteria</taxon>
        <taxon>Bacillati</taxon>
        <taxon>Actinomycetota</taxon>
        <taxon>Actinomycetes</taxon>
        <taxon>Streptosporangiales</taxon>
        <taxon>Streptosporangiaceae</taxon>
        <taxon>Nonomuraea</taxon>
    </lineage>
</organism>
<dbReference type="PANTHER" id="PTHR42659:SF2">
    <property type="entry name" value="XANTHINE DEHYDROGENASE SUBUNIT C-RELATED"/>
    <property type="match status" value="1"/>
</dbReference>
<keyword evidence="3" id="KW-0560">Oxidoreductase</keyword>
<evidence type="ECO:0000313" key="6">
    <source>
        <dbReference type="Proteomes" id="UP000646523"/>
    </source>
</evidence>
<sequence length="290" mass="30052">MTVPTAPSLYQPTSLDDAVERLAVAGPDAAPIAGATWIMRSPSRGEPFHREYVSLARIEELRRIDDDGATLTIGAAVTHARLAQALAGHPALEALRQAAATSANPSVRRQATVGGNLCARDFAAADLAPALLSLSARVVLAGPAGITTTPLSGFLAGRDNLPPGTVLAHVSVPLAPVVSAHARLTLRRAGDYPVAIVSVAATLDDAGVVESATVAVGSVEPVARLWPELAAAMTGRPLDADEAVRTARELAGAFTPRTSVEADGWYRLQVLPTVVGRAVRALESHGRDRT</sequence>
<dbReference type="InterPro" id="IPR051312">
    <property type="entry name" value="Diverse_Substr_Oxidored"/>
</dbReference>
<evidence type="ECO:0000313" key="5">
    <source>
        <dbReference type="EMBL" id="GGO70135.1"/>
    </source>
</evidence>
<dbReference type="InterPro" id="IPR005107">
    <property type="entry name" value="CO_DH_flav_C"/>
</dbReference>
<dbReference type="PANTHER" id="PTHR42659">
    <property type="entry name" value="XANTHINE DEHYDROGENASE SUBUNIT C-RELATED"/>
    <property type="match status" value="1"/>
</dbReference>
<reference evidence="5" key="2">
    <citation type="submission" date="2020-09" db="EMBL/GenBank/DDBJ databases">
        <authorList>
            <person name="Sun Q."/>
            <person name="Zhou Y."/>
        </authorList>
    </citation>
    <scope>NUCLEOTIDE SEQUENCE</scope>
    <source>
        <strain evidence="5">CGMCC 4.7368</strain>
    </source>
</reference>
<dbReference type="Pfam" id="PF03450">
    <property type="entry name" value="CO_deh_flav_C"/>
    <property type="match status" value="1"/>
</dbReference>
<dbReference type="SUPFAM" id="SSF56176">
    <property type="entry name" value="FAD-binding/transporter-associated domain-like"/>
    <property type="match status" value="1"/>
</dbReference>
<dbReference type="InterPro" id="IPR016166">
    <property type="entry name" value="FAD-bd_PCMH"/>
</dbReference>
<dbReference type="PROSITE" id="PS51387">
    <property type="entry name" value="FAD_PCMH"/>
    <property type="match status" value="1"/>
</dbReference>
<dbReference type="InterPro" id="IPR036318">
    <property type="entry name" value="FAD-bd_PCMH-like_sf"/>
</dbReference>
<dbReference type="Gene3D" id="3.30.465.10">
    <property type="match status" value="1"/>
</dbReference>
<dbReference type="InterPro" id="IPR016169">
    <property type="entry name" value="FAD-bd_PCMH_sub2"/>
</dbReference>